<evidence type="ECO:0000313" key="1">
    <source>
        <dbReference type="EMBL" id="KKN55156.1"/>
    </source>
</evidence>
<accession>A0A0F9U1D0</accession>
<proteinExistence type="predicted"/>
<name>A0A0F9U1D0_9ZZZZ</name>
<comment type="caution">
    <text evidence="1">The sequence shown here is derived from an EMBL/GenBank/DDBJ whole genome shotgun (WGS) entry which is preliminary data.</text>
</comment>
<dbReference type="AlphaFoldDB" id="A0A0F9U1D0"/>
<organism evidence="1">
    <name type="scientific">marine sediment metagenome</name>
    <dbReference type="NCBI Taxonomy" id="412755"/>
    <lineage>
        <taxon>unclassified sequences</taxon>
        <taxon>metagenomes</taxon>
        <taxon>ecological metagenomes</taxon>
    </lineage>
</organism>
<sequence length="87" mass="9862">MQCQPYFKFGVLHFRTVGCQSVFGPFGPERETIGGWESAAAKNAIFFADLMEGWKSDAPTGNTKRLRINSFERDNERYSGFFNPDGE</sequence>
<gene>
    <name evidence="1" type="ORF">LCGC14_0585280</name>
</gene>
<protein>
    <submittedName>
        <fullName evidence="1">Uncharacterized protein</fullName>
    </submittedName>
</protein>
<reference evidence="1" key="1">
    <citation type="journal article" date="2015" name="Nature">
        <title>Complex archaea that bridge the gap between prokaryotes and eukaryotes.</title>
        <authorList>
            <person name="Spang A."/>
            <person name="Saw J.H."/>
            <person name="Jorgensen S.L."/>
            <person name="Zaremba-Niedzwiedzka K."/>
            <person name="Martijn J."/>
            <person name="Lind A.E."/>
            <person name="van Eijk R."/>
            <person name="Schleper C."/>
            <person name="Guy L."/>
            <person name="Ettema T.J."/>
        </authorList>
    </citation>
    <scope>NUCLEOTIDE SEQUENCE</scope>
</reference>
<dbReference type="EMBL" id="LAZR01000898">
    <property type="protein sequence ID" value="KKN55156.1"/>
    <property type="molecule type" value="Genomic_DNA"/>
</dbReference>